<dbReference type="NCBIfam" id="TIGR00350">
    <property type="entry name" value="lytR_cpsA_psr"/>
    <property type="match status" value="1"/>
</dbReference>
<feature type="domain" description="LytR/CpsA/Psr regulator C-terminal" evidence="4">
    <location>
        <begin position="365"/>
        <end position="450"/>
    </location>
</feature>
<dbReference type="Gene3D" id="3.30.70.2390">
    <property type="match status" value="1"/>
</dbReference>
<feature type="compositionally biased region" description="Basic and acidic residues" evidence="2">
    <location>
        <begin position="333"/>
        <end position="346"/>
    </location>
</feature>
<evidence type="ECO:0000313" key="6">
    <source>
        <dbReference type="Proteomes" id="UP000240542"/>
    </source>
</evidence>
<keyword evidence="6" id="KW-1185">Reference proteome</keyword>
<dbReference type="InterPro" id="IPR004474">
    <property type="entry name" value="LytR_CpsA_psr"/>
</dbReference>
<dbReference type="InterPro" id="IPR050922">
    <property type="entry name" value="LytR/CpsA/Psr_CW_biosynth"/>
</dbReference>
<dbReference type="PANTHER" id="PTHR33392">
    <property type="entry name" value="POLYISOPRENYL-TEICHOIC ACID--PEPTIDOGLYCAN TEICHOIC ACID TRANSFERASE TAGU"/>
    <property type="match status" value="1"/>
</dbReference>
<sequence length="478" mass="49927">MPRNRSNARKPLRSRLSRGAWGAVLTTALVISGSLTAYAGYLDVYGNLSQESVDTDAFGDRPSKVEGAVNIMLIGSDVRSGDNGNYGKSEGERPDSLVIAHISPNQDGATLINLPRDSVVDLPACEPADDKPGMQAQRGMINSAMSLGGVPCQWKAVEQLTGIHIDHFVSIDFTGFKDIVDSIDGVDMCIPEPIDDDKAHLKLGAGRQTLSGEEALGYVRSRYGQGDGSDISRIDRQQEFMGAMLKKVMSGDTMQSPTNLYGFLKSTADTITTDDELTLTKMTDLSIAMREVDMGQIKFVTVPNGPDPADPNRIAWTEPDAGQLFKAVAEDTKIDAGEKKGGEGKKGGGGGGGGKSEKPTVPAEQVTVEVVNGTEVSGLANEVSEKLGGEGFSVAGTGNPNGEVPSTTTVYYGPGQKEHAKTVAASAKDAKVEENPALGTTVQLVIAGDWDGMDGGQGGGVPDSAKGKTAADAKDACG</sequence>
<feature type="region of interest" description="Disordered" evidence="2">
    <location>
        <begin position="333"/>
        <end position="364"/>
    </location>
</feature>
<evidence type="ECO:0000256" key="1">
    <source>
        <dbReference type="ARBA" id="ARBA00006068"/>
    </source>
</evidence>
<protein>
    <submittedName>
        <fullName evidence="5">LytR family transcriptional attenuator</fullName>
    </submittedName>
</protein>
<accession>A0A2P8DIM8</accession>
<feature type="region of interest" description="Disordered" evidence="2">
    <location>
        <begin position="453"/>
        <end position="478"/>
    </location>
</feature>
<dbReference type="RefSeq" id="WP_106583473.1">
    <property type="nucleotide sequence ID" value="NZ_PYGA01000009.1"/>
</dbReference>
<dbReference type="Pfam" id="PF03816">
    <property type="entry name" value="LytR_cpsA_psr"/>
    <property type="match status" value="1"/>
</dbReference>
<proteinExistence type="inferred from homology"/>
<dbReference type="Gene3D" id="3.40.630.190">
    <property type="entry name" value="LCP protein"/>
    <property type="match status" value="1"/>
</dbReference>
<name>A0A2P8DIM8_9ACTN</name>
<dbReference type="AlphaFoldDB" id="A0A2P8DIM8"/>
<dbReference type="Pfam" id="PF13399">
    <property type="entry name" value="LytR_C"/>
    <property type="match status" value="1"/>
</dbReference>
<comment type="similarity">
    <text evidence="1">Belongs to the LytR/CpsA/Psr (LCP) family.</text>
</comment>
<reference evidence="5 6" key="1">
    <citation type="submission" date="2018-03" db="EMBL/GenBank/DDBJ databases">
        <title>Genomic Encyclopedia of Archaeal and Bacterial Type Strains, Phase II (KMG-II): from individual species to whole genera.</title>
        <authorList>
            <person name="Goeker M."/>
        </authorList>
    </citation>
    <scope>NUCLEOTIDE SEQUENCE [LARGE SCALE GENOMIC DNA]</scope>
    <source>
        <strain evidence="5 6">DSM 45312</strain>
    </source>
</reference>
<comment type="caution">
    <text evidence="5">The sequence shown here is derived from an EMBL/GenBank/DDBJ whole genome shotgun (WGS) entry which is preliminary data.</text>
</comment>
<evidence type="ECO:0000313" key="5">
    <source>
        <dbReference type="EMBL" id="PSK97074.1"/>
    </source>
</evidence>
<evidence type="ECO:0000259" key="3">
    <source>
        <dbReference type="Pfam" id="PF03816"/>
    </source>
</evidence>
<evidence type="ECO:0000256" key="2">
    <source>
        <dbReference type="SAM" id="MobiDB-lite"/>
    </source>
</evidence>
<gene>
    <name evidence="5" type="ORF">CLV63_10977</name>
</gene>
<evidence type="ECO:0000259" key="4">
    <source>
        <dbReference type="Pfam" id="PF13399"/>
    </source>
</evidence>
<dbReference type="EMBL" id="PYGA01000009">
    <property type="protein sequence ID" value="PSK97074.1"/>
    <property type="molecule type" value="Genomic_DNA"/>
</dbReference>
<feature type="domain" description="Cell envelope-related transcriptional attenuator" evidence="3">
    <location>
        <begin position="93"/>
        <end position="249"/>
    </location>
</feature>
<dbReference type="Proteomes" id="UP000240542">
    <property type="component" value="Unassembled WGS sequence"/>
</dbReference>
<dbReference type="OrthoDB" id="5168236at2"/>
<dbReference type="InterPro" id="IPR027381">
    <property type="entry name" value="LytR/CpsA/Psr_C"/>
</dbReference>
<feature type="compositionally biased region" description="Basic and acidic residues" evidence="2">
    <location>
        <begin position="465"/>
        <end position="478"/>
    </location>
</feature>
<organism evidence="5 6">
    <name type="scientific">Murinocardiopsis flavida</name>
    <dbReference type="NCBI Taxonomy" id="645275"/>
    <lineage>
        <taxon>Bacteria</taxon>
        <taxon>Bacillati</taxon>
        <taxon>Actinomycetota</taxon>
        <taxon>Actinomycetes</taxon>
        <taxon>Streptosporangiales</taxon>
        <taxon>Nocardiopsidaceae</taxon>
        <taxon>Murinocardiopsis</taxon>
    </lineage>
</organism>
<dbReference type="PANTHER" id="PTHR33392:SF6">
    <property type="entry name" value="POLYISOPRENYL-TEICHOIC ACID--PEPTIDOGLYCAN TEICHOIC ACID TRANSFERASE TAGU"/>
    <property type="match status" value="1"/>
</dbReference>